<dbReference type="AlphaFoldDB" id="A0A4Q1QVB8"/>
<feature type="non-terminal residue" evidence="1">
    <location>
        <position position="110"/>
    </location>
</feature>
<keyword evidence="2" id="KW-1185">Reference proteome</keyword>
<organism evidence="1 2">
    <name type="scientific">Streptomyces sioyaensis</name>
    <dbReference type="NCBI Taxonomy" id="67364"/>
    <lineage>
        <taxon>Bacteria</taxon>
        <taxon>Bacillati</taxon>
        <taxon>Actinomycetota</taxon>
        <taxon>Actinomycetes</taxon>
        <taxon>Kitasatosporales</taxon>
        <taxon>Streptomycetaceae</taxon>
        <taxon>Streptomyces</taxon>
    </lineage>
</organism>
<evidence type="ECO:0000313" key="2">
    <source>
        <dbReference type="Proteomes" id="UP000289482"/>
    </source>
</evidence>
<gene>
    <name evidence="1" type="ORF">EST54_13050</name>
</gene>
<protein>
    <submittedName>
        <fullName evidence="1">Uncharacterized protein</fullName>
    </submittedName>
</protein>
<reference evidence="1 2" key="1">
    <citation type="submission" date="2019-01" db="EMBL/GenBank/DDBJ databases">
        <title>Draft genome sequences of the type strain Streptomyces sioyaensis DSM 40032 and its novel strain, TM32, a thermotolerant antibiotics-producing actinobacterium.</title>
        <authorList>
            <person name="Nakaew N."/>
            <person name="Lumyong S."/>
            <person name="Sloan W.T."/>
            <person name="Sungthong R."/>
        </authorList>
    </citation>
    <scope>NUCLEOTIDE SEQUENCE [LARGE SCALE GENOMIC DNA]</scope>
    <source>
        <strain evidence="1 2">DSM 40032</strain>
    </source>
</reference>
<dbReference type="EMBL" id="SDIF01000029">
    <property type="protein sequence ID" value="RXS67142.1"/>
    <property type="molecule type" value="Genomic_DNA"/>
</dbReference>
<proteinExistence type="predicted"/>
<name>A0A4Q1QVB8_9ACTN</name>
<sequence length="110" mass="11290">MHENAGDPPFRRAGAAGGALETTVDALMDGVCADLKRLAAIPSIAFPGFSPEPVLQARDLLVALLRDAGVADIGELNLPGTAPVITGSLPPPYSPLCTAARRVRTSAKTT</sequence>
<evidence type="ECO:0000313" key="1">
    <source>
        <dbReference type="EMBL" id="RXS67142.1"/>
    </source>
</evidence>
<accession>A0A4Q1QVB8</accession>
<comment type="caution">
    <text evidence="1">The sequence shown here is derived from an EMBL/GenBank/DDBJ whole genome shotgun (WGS) entry which is preliminary data.</text>
</comment>
<dbReference type="Proteomes" id="UP000289482">
    <property type="component" value="Unassembled WGS sequence"/>
</dbReference>